<gene>
    <name evidence="1" type="ORF">KZZ10_11070</name>
</gene>
<sequence length="249" mass="27591">MADVTEEFARCWNAAGLHIQKMAQGPLQSWLRSHLNPPFLEHLSFRLGNQLFYLQLEDVNGRLQTPGNPEGLLAIADGCAGHACVMPMSKVGAEWKPTEPGWGLLDARTRKPVNPAGLISDVKIVMTEWELQDMAVQVVRDQLVKEGRKLMSWNGDPRVNPSIWFVGDAGPQWVVVRAARYPKAEASPPVNYAEIKAHFKKLGNSGYFASVAMASVDDPFDPQAVTNGNCMPLYRGHGMHVRYEGLQDV</sequence>
<comment type="caution">
    <text evidence="1">The sequence shown here is derived from an EMBL/GenBank/DDBJ whole genome shotgun (WGS) entry which is preliminary data.</text>
</comment>
<keyword evidence="2" id="KW-1185">Reference proteome</keyword>
<organism evidence="1 2">
    <name type="scientific">Zwartia hollandica</name>
    <dbReference type="NCBI Taxonomy" id="324606"/>
    <lineage>
        <taxon>Bacteria</taxon>
        <taxon>Pseudomonadati</taxon>
        <taxon>Pseudomonadota</taxon>
        <taxon>Betaproteobacteria</taxon>
        <taxon>Burkholderiales</taxon>
        <taxon>Alcaligenaceae</taxon>
        <taxon>Zwartia</taxon>
    </lineage>
</organism>
<dbReference type="EMBL" id="JAHXRI010000010">
    <property type="protein sequence ID" value="MBZ1351188.1"/>
    <property type="molecule type" value="Genomic_DNA"/>
</dbReference>
<dbReference type="AlphaFoldDB" id="A0A953NB97"/>
<accession>A0A953NB97</accession>
<name>A0A953NB97_9BURK</name>
<protein>
    <submittedName>
        <fullName evidence="1">Uncharacterized protein</fullName>
    </submittedName>
</protein>
<dbReference type="Proteomes" id="UP000739565">
    <property type="component" value="Unassembled WGS sequence"/>
</dbReference>
<reference evidence="1" key="1">
    <citation type="submission" date="2021-07" db="EMBL/GenBank/DDBJ databases">
        <title>New genus and species of the family Alcaligenaceae.</title>
        <authorList>
            <person name="Hahn M.W."/>
        </authorList>
    </citation>
    <scope>NUCLEOTIDE SEQUENCE</scope>
    <source>
        <strain evidence="1">LF4-65</strain>
    </source>
</reference>
<evidence type="ECO:0000313" key="1">
    <source>
        <dbReference type="EMBL" id="MBZ1351188.1"/>
    </source>
</evidence>
<evidence type="ECO:0000313" key="2">
    <source>
        <dbReference type="Proteomes" id="UP000739565"/>
    </source>
</evidence>
<proteinExistence type="predicted"/>